<keyword evidence="4" id="KW-1185">Reference proteome</keyword>
<sequence length="147" mass="14989">MTYRRLAWALGAMVAATVIPATAHGAPPTKCLTNTPKGKQVYVPCDLLNAGANFPPGQRCPPPIEQYPKDVAEWCGEGRGLATTTPASPTSPTNSTSQTSPTSATSTTSTTSATTPTSPTSPTTPTSPTSPTTPTTPTTPSAPGHPR</sequence>
<feature type="chain" id="PRO_5039218687" evidence="2">
    <location>
        <begin position="24"/>
        <end position="147"/>
    </location>
</feature>
<evidence type="ECO:0000313" key="3">
    <source>
        <dbReference type="EMBL" id="EFG75788.1"/>
    </source>
</evidence>
<gene>
    <name evidence="3" type="ORF">HMPREF0591_4317</name>
</gene>
<organism evidence="3 4">
    <name type="scientific">Mycobacterium parascrofulaceum ATCC BAA-614</name>
    <dbReference type="NCBI Taxonomy" id="525368"/>
    <lineage>
        <taxon>Bacteria</taxon>
        <taxon>Bacillati</taxon>
        <taxon>Actinomycetota</taxon>
        <taxon>Actinomycetes</taxon>
        <taxon>Mycobacteriales</taxon>
        <taxon>Mycobacteriaceae</taxon>
        <taxon>Mycobacterium</taxon>
        <taxon>Mycobacterium simiae complex</taxon>
    </lineage>
</organism>
<comment type="caution">
    <text evidence="3">The sequence shown here is derived from an EMBL/GenBank/DDBJ whole genome shotgun (WGS) entry which is preliminary data.</text>
</comment>
<dbReference type="HOGENOM" id="CLU_147969_0_0_11"/>
<dbReference type="Proteomes" id="UP000003653">
    <property type="component" value="Unassembled WGS sequence"/>
</dbReference>
<evidence type="ECO:0000256" key="1">
    <source>
        <dbReference type="SAM" id="MobiDB-lite"/>
    </source>
</evidence>
<feature type="compositionally biased region" description="Low complexity" evidence="1">
    <location>
        <begin position="82"/>
        <end position="147"/>
    </location>
</feature>
<evidence type="ECO:0000313" key="4">
    <source>
        <dbReference type="Proteomes" id="UP000003653"/>
    </source>
</evidence>
<dbReference type="RefSeq" id="WP_007168344.1">
    <property type="nucleotide sequence ID" value="NZ_GG770553.1"/>
</dbReference>
<accession>D5PDS3</accession>
<feature type="region of interest" description="Disordered" evidence="1">
    <location>
        <begin position="72"/>
        <end position="147"/>
    </location>
</feature>
<name>D5PDS3_9MYCO</name>
<reference evidence="3 4" key="1">
    <citation type="submission" date="2010-04" db="EMBL/GenBank/DDBJ databases">
        <authorList>
            <person name="Muzny D."/>
            <person name="Qin X."/>
            <person name="Deng J."/>
            <person name="Jiang H."/>
            <person name="Liu Y."/>
            <person name="Qu J."/>
            <person name="Song X.-Z."/>
            <person name="Zhang L."/>
            <person name="Thornton R."/>
            <person name="Coyle M."/>
            <person name="Francisco L."/>
            <person name="Jackson L."/>
            <person name="Javaid M."/>
            <person name="Korchina V."/>
            <person name="Kovar C."/>
            <person name="Mata R."/>
            <person name="Mathew T."/>
            <person name="Ngo R."/>
            <person name="Nguyen L."/>
            <person name="Nguyen N."/>
            <person name="Okwuonu G."/>
            <person name="Ongeri F."/>
            <person name="Pham C."/>
            <person name="Simmons D."/>
            <person name="Wilczek-Boney K."/>
            <person name="Hale W."/>
            <person name="Jakkamsetti A."/>
            <person name="Pham P."/>
            <person name="Ruth R."/>
            <person name="San Lucas F."/>
            <person name="Warren J."/>
            <person name="Zhang J."/>
            <person name="Zhao Z."/>
            <person name="Zhou C."/>
            <person name="Zhu D."/>
            <person name="Lee S."/>
            <person name="Bess C."/>
            <person name="Blankenburg K."/>
            <person name="Forbes L."/>
            <person name="Fu Q."/>
            <person name="Gubbala S."/>
            <person name="Hirani K."/>
            <person name="Jayaseelan J.C."/>
            <person name="Lara F."/>
            <person name="Munidasa M."/>
            <person name="Palculict T."/>
            <person name="Patil S."/>
            <person name="Pu L.-L."/>
            <person name="Saada N."/>
            <person name="Tang L."/>
            <person name="Weissenberger G."/>
            <person name="Zhu Y."/>
            <person name="Hemphill L."/>
            <person name="Shang Y."/>
            <person name="Youmans B."/>
            <person name="Ayvaz T."/>
            <person name="Ross M."/>
            <person name="Santibanez J."/>
            <person name="Aqrawi P."/>
            <person name="Gross S."/>
            <person name="Joshi V."/>
            <person name="Fowler G."/>
            <person name="Nazareth L."/>
            <person name="Reid J."/>
            <person name="Worley K."/>
            <person name="Petrosino J."/>
            <person name="Highlander S."/>
            <person name="Gibbs R."/>
        </authorList>
    </citation>
    <scope>NUCLEOTIDE SEQUENCE [LARGE SCALE GENOMIC DNA]</scope>
    <source>
        <strain evidence="3 4">ATCC BAA-614</strain>
    </source>
</reference>
<dbReference type="EMBL" id="ADNV01000299">
    <property type="protein sequence ID" value="EFG75788.1"/>
    <property type="molecule type" value="Genomic_DNA"/>
</dbReference>
<protein>
    <submittedName>
        <fullName evidence="3">Uncharacterized protein</fullName>
    </submittedName>
</protein>
<evidence type="ECO:0000256" key="2">
    <source>
        <dbReference type="SAM" id="SignalP"/>
    </source>
</evidence>
<dbReference type="AlphaFoldDB" id="D5PDS3"/>
<proteinExistence type="predicted"/>
<keyword evidence="2" id="KW-0732">Signal</keyword>
<feature type="signal peptide" evidence="2">
    <location>
        <begin position="1"/>
        <end position="23"/>
    </location>
</feature>